<dbReference type="GO" id="GO:0048544">
    <property type="term" value="P:recognition of pollen"/>
    <property type="evidence" value="ECO:0007669"/>
    <property type="project" value="InterPro"/>
</dbReference>
<dbReference type="PROSITE" id="PS00108">
    <property type="entry name" value="PROTEIN_KINASE_ST"/>
    <property type="match status" value="1"/>
</dbReference>
<keyword evidence="6 20" id="KW-0812">Transmembrane</keyword>
<evidence type="ECO:0000256" key="12">
    <source>
        <dbReference type="ARBA" id="ARBA00022989"/>
    </source>
</evidence>
<evidence type="ECO:0000313" key="24">
    <source>
        <dbReference type="Proteomes" id="UP000235145"/>
    </source>
</evidence>
<dbReference type="GO" id="GO:0004672">
    <property type="term" value="F:protein kinase activity"/>
    <property type="evidence" value="ECO:0000318"/>
    <property type="project" value="GO_Central"/>
</dbReference>
<evidence type="ECO:0000256" key="13">
    <source>
        <dbReference type="ARBA" id="ARBA00023136"/>
    </source>
</evidence>
<evidence type="ECO:0000313" key="23">
    <source>
        <dbReference type="EMBL" id="KAJ0228323.1"/>
    </source>
</evidence>
<evidence type="ECO:0000256" key="7">
    <source>
        <dbReference type="ARBA" id="ARBA00022729"/>
    </source>
</evidence>
<protein>
    <recommendedName>
        <fullName evidence="2">non-specific serine/threonine protein kinase</fullName>
        <ecNumber evidence="2">2.7.11.1</ecNumber>
    </recommendedName>
</protein>
<dbReference type="Gene3D" id="1.10.510.10">
    <property type="entry name" value="Transferase(Phosphotransferase) domain 1"/>
    <property type="match status" value="1"/>
</dbReference>
<evidence type="ECO:0000256" key="5">
    <source>
        <dbReference type="ARBA" id="ARBA00022679"/>
    </source>
</evidence>
<keyword evidence="5" id="KW-0808">Transferase</keyword>
<dbReference type="InterPro" id="IPR001480">
    <property type="entry name" value="Bulb-type_lectin_dom"/>
</dbReference>
<dbReference type="SMART" id="SM00220">
    <property type="entry name" value="S_TKc"/>
    <property type="match status" value="1"/>
</dbReference>
<feature type="binding site" evidence="19">
    <location>
        <position position="650"/>
    </location>
    <ligand>
        <name>ATP</name>
        <dbReference type="ChEBI" id="CHEBI:30616"/>
    </ligand>
</feature>
<dbReference type="InterPro" id="IPR000858">
    <property type="entry name" value="S_locus_glycoprot_dom"/>
</dbReference>
<dbReference type="InterPro" id="IPR024171">
    <property type="entry name" value="SRK-like_kinase"/>
</dbReference>
<evidence type="ECO:0000259" key="21">
    <source>
        <dbReference type="PROSITE" id="PS50011"/>
    </source>
</evidence>
<dbReference type="SMART" id="SM00108">
    <property type="entry name" value="B_lectin"/>
    <property type="match status" value="1"/>
</dbReference>
<evidence type="ECO:0000256" key="11">
    <source>
        <dbReference type="ARBA" id="ARBA00022840"/>
    </source>
</evidence>
<evidence type="ECO:0000256" key="2">
    <source>
        <dbReference type="ARBA" id="ARBA00012513"/>
    </source>
</evidence>
<dbReference type="InterPro" id="IPR008271">
    <property type="entry name" value="Ser/Thr_kinase_AS"/>
</dbReference>
<dbReference type="InterPro" id="IPR000719">
    <property type="entry name" value="Prot_kinase_dom"/>
</dbReference>
<dbReference type="SUPFAM" id="SSF51110">
    <property type="entry name" value="alpha-D-mannose-specific plant lectins"/>
    <property type="match status" value="1"/>
</dbReference>
<evidence type="ECO:0000256" key="20">
    <source>
        <dbReference type="SAM" id="Phobius"/>
    </source>
</evidence>
<dbReference type="Pfam" id="PF00954">
    <property type="entry name" value="S_locus_glycop"/>
    <property type="match status" value="1"/>
</dbReference>
<feature type="domain" description="Protein kinase" evidence="21">
    <location>
        <begin position="622"/>
        <end position="897"/>
    </location>
</feature>
<proteinExistence type="predicted"/>
<comment type="catalytic activity">
    <reaction evidence="17">
        <text>L-threonyl-[protein] + ATP = O-phospho-L-threonyl-[protein] + ADP + H(+)</text>
        <dbReference type="Rhea" id="RHEA:46608"/>
        <dbReference type="Rhea" id="RHEA-COMP:11060"/>
        <dbReference type="Rhea" id="RHEA-COMP:11605"/>
        <dbReference type="ChEBI" id="CHEBI:15378"/>
        <dbReference type="ChEBI" id="CHEBI:30013"/>
        <dbReference type="ChEBI" id="CHEBI:30616"/>
        <dbReference type="ChEBI" id="CHEBI:61977"/>
        <dbReference type="ChEBI" id="CHEBI:456216"/>
        <dbReference type="EC" id="2.7.11.1"/>
    </reaction>
</comment>
<name>A0A9R1WU42_LACSA</name>
<evidence type="ECO:0000256" key="17">
    <source>
        <dbReference type="ARBA" id="ARBA00047899"/>
    </source>
</evidence>
<evidence type="ECO:0000256" key="8">
    <source>
        <dbReference type="ARBA" id="ARBA00022734"/>
    </source>
</evidence>
<reference evidence="23 24" key="1">
    <citation type="journal article" date="2017" name="Nat. Commun.">
        <title>Genome assembly with in vitro proximity ligation data and whole-genome triplication in lettuce.</title>
        <authorList>
            <person name="Reyes-Chin-Wo S."/>
            <person name="Wang Z."/>
            <person name="Yang X."/>
            <person name="Kozik A."/>
            <person name="Arikit S."/>
            <person name="Song C."/>
            <person name="Xia L."/>
            <person name="Froenicke L."/>
            <person name="Lavelle D.O."/>
            <person name="Truco M.J."/>
            <person name="Xia R."/>
            <person name="Zhu S."/>
            <person name="Xu C."/>
            <person name="Xu H."/>
            <person name="Xu X."/>
            <person name="Cox K."/>
            <person name="Korf I."/>
            <person name="Meyers B.C."/>
            <person name="Michelmore R.W."/>
        </authorList>
    </citation>
    <scope>NUCLEOTIDE SEQUENCE [LARGE SCALE GENOMIC DNA]</scope>
    <source>
        <strain evidence="24">cv. Salinas</strain>
        <tissue evidence="23">Seedlings</tissue>
    </source>
</reference>
<evidence type="ECO:0000256" key="16">
    <source>
        <dbReference type="ARBA" id="ARBA00023180"/>
    </source>
</evidence>
<evidence type="ECO:0000256" key="6">
    <source>
        <dbReference type="ARBA" id="ARBA00022692"/>
    </source>
</evidence>
<comment type="catalytic activity">
    <reaction evidence="18">
        <text>L-seryl-[protein] + ATP = O-phospho-L-seryl-[protein] + ADP + H(+)</text>
        <dbReference type="Rhea" id="RHEA:17989"/>
        <dbReference type="Rhea" id="RHEA-COMP:9863"/>
        <dbReference type="Rhea" id="RHEA-COMP:11604"/>
        <dbReference type="ChEBI" id="CHEBI:15378"/>
        <dbReference type="ChEBI" id="CHEBI:29999"/>
        <dbReference type="ChEBI" id="CHEBI:30616"/>
        <dbReference type="ChEBI" id="CHEBI:83421"/>
        <dbReference type="ChEBI" id="CHEBI:456216"/>
        <dbReference type="EC" id="2.7.11.1"/>
    </reaction>
</comment>
<dbReference type="GO" id="GO:0030246">
    <property type="term" value="F:carbohydrate binding"/>
    <property type="evidence" value="ECO:0007669"/>
    <property type="project" value="UniProtKB-KW"/>
</dbReference>
<keyword evidence="9 19" id="KW-0547">Nucleotide-binding</keyword>
<keyword evidence="24" id="KW-1185">Reference proteome</keyword>
<feature type="domain" description="Bulb-type lectin" evidence="22">
    <location>
        <begin position="137"/>
        <end position="258"/>
    </location>
</feature>
<evidence type="ECO:0000256" key="9">
    <source>
        <dbReference type="ARBA" id="ARBA00022741"/>
    </source>
</evidence>
<sequence length="897" mass="100120">MVRASSSSNWLPAINAYYLGVPFPIEKAHIRNITAFNDNGNGGVDTKEKSKEMVKNCHYKERNHKDQSLFSAHKRLVALFVDSKSLSVDLKATILLFITSSFHHCCPSLHQFHMAPAQLLLVFLTIVLRFVSAQQNDGSVSVGASLTATSNLKPWLSSSGEFAFGFQQVKGTDNFLLSIWYDKIPDKTIIWYPEEGRMVPTGSKVELLRESGLVLTDPQGTEVWRSGSISGVASGFMNDTGNFVVFGGNSRKLWGSYDFPANTLLPTQVMERGGGMNSTISDANFSGGRFQLRLLPDGNLVLNTRDTLSGNTYDAYYISGTYDDSNSTNSGKQVIFDATGYMYILRRNGQRFDLTPRGSLPSGDYYHRATLDSDGVFRQYYFPKNPTSNTTWKVIWFVPDNICVDINDDSNTGACGFNNVCSFDGNQPNCECPQGFSLLDPNNPSGDCKPHFTPTCDEVGSNNGEDMFDFIELDNTDWPFSDYVHMNPSNENTCKSSCLEDCFCAVAIYRDTQCWKKKLPLSNGRKVASANVKAFIKYRIGDQPLKNPLGLPGKNKDRRTLIVVGSVLLGTSVFVIFVLTGVICVGFFVIYKKKPINTYSIRKAVETNLPSFTYQELVEATDGFKDELGKGGFGIVYKGVIGKKIVAVKKLNTVVHDSDKEFKTEVDTIAKTHHKNLVQLLGYCDEGDQRLLVYEYMSNGTLAMFLFGDSRPTWRQRSHIAVGIAKGLAYLHEECSTQIIHCDIKPQNILLDDYFNAKISDFGMAKLLMLNQSHTNTGIRGTKGYLAPEWFRNTPVTVKVDVYSFGVLLLEIISCRKSLVFESDDEGMVVLTDLAWDCYQEGRLEAFVENDMEALNDHKKLATFVMVGLWCVQENSSLRPTMRKVNQMLEGGIEVDF</sequence>
<evidence type="ECO:0000256" key="4">
    <source>
        <dbReference type="ARBA" id="ARBA00022536"/>
    </source>
</evidence>
<dbReference type="InterPro" id="IPR051343">
    <property type="entry name" value="G-type_lectin_kinases/EP1-like"/>
</dbReference>
<keyword evidence="13 20" id="KW-0472">Membrane</keyword>
<comment type="subcellular location">
    <subcellularLocation>
        <location evidence="1">Membrane</location>
        <topology evidence="1">Single-pass type I membrane protein</topology>
    </subcellularLocation>
</comment>
<evidence type="ECO:0000256" key="19">
    <source>
        <dbReference type="PROSITE-ProRule" id="PRU10141"/>
    </source>
</evidence>
<dbReference type="FunFam" id="2.90.10.10:FF:000013">
    <property type="entry name" value="G-type lectin S-receptor-like serine/threonine-protein kinase LECRK1"/>
    <property type="match status" value="1"/>
</dbReference>
<dbReference type="Pfam" id="PF00069">
    <property type="entry name" value="Pkinase"/>
    <property type="match status" value="1"/>
</dbReference>
<dbReference type="SUPFAM" id="SSF56112">
    <property type="entry name" value="Protein kinase-like (PK-like)"/>
    <property type="match status" value="1"/>
</dbReference>
<keyword evidence="16" id="KW-0325">Glycoprotein</keyword>
<dbReference type="Proteomes" id="UP000235145">
    <property type="component" value="Unassembled WGS sequence"/>
</dbReference>
<evidence type="ECO:0000256" key="15">
    <source>
        <dbReference type="ARBA" id="ARBA00023170"/>
    </source>
</evidence>
<dbReference type="InterPro" id="IPR011009">
    <property type="entry name" value="Kinase-like_dom_sf"/>
</dbReference>
<evidence type="ECO:0000256" key="18">
    <source>
        <dbReference type="ARBA" id="ARBA00048679"/>
    </source>
</evidence>
<dbReference type="Gene3D" id="2.90.10.10">
    <property type="entry name" value="Bulb-type lectin domain"/>
    <property type="match status" value="2"/>
</dbReference>
<comment type="caution">
    <text evidence="23">The sequence shown here is derived from an EMBL/GenBank/DDBJ whole genome shotgun (WGS) entry which is preliminary data.</text>
</comment>
<keyword evidence="15" id="KW-0675">Receptor</keyword>
<dbReference type="AlphaFoldDB" id="A0A9R1WU42"/>
<evidence type="ECO:0000259" key="22">
    <source>
        <dbReference type="PROSITE" id="PS50927"/>
    </source>
</evidence>
<dbReference type="EMBL" id="NBSK02000001">
    <property type="protein sequence ID" value="KAJ0228323.1"/>
    <property type="molecule type" value="Genomic_DNA"/>
</dbReference>
<dbReference type="GO" id="GO:0005524">
    <property type="term" value="F:ATP binding"/>
    <property type="evidence" value="ECO:0007669"/>
    <property type="project" value="UniProtKB-UniRule"/>
</dbReference>
<dbReference type="CDD" id="cd14066">
    <property type="entry name" value="STKc_IRAK"/>
    <property type="match status" value="1"/>
</dbReference>
<keyword evidence="3" id="KW-0723">Serine/threonine-protein kinase</keyword>
<dbReference type="FunFam" id="1.10.510.10:FF:000237">
    <property type="entry name" value="G-type lectin S-receptor-like serine/threonine-protein kinase"/>
    <property type="match status" value="1"/>
</dbReference>
<dbReference type="PROSITE" id="PS50927">
    <property type="entry name" value="BULB_LECTIN"/>
    <property type="match status" value="1"/>
</dbReference>
<evidence type="ECO:0000256" key="3">
    <source>
        <dbReference type="ARBA" id="ARBA00022527"/>
    </source>
</evidence>
<keyword evidence="14" id="KW-1015">Disulfide bond</keyword>
<organism evidence="23 24">
    <name type="scientific">Lactuca sativa</name>
    <name type="common">Garden lettuce</name>
    <dbReference type="NCBI Taxonomy" id="4236"/>
    <lineage>
        <taxon>Eukaryota</taxon>
        <taxon>Viridiplantae</taxon>
        <taxon>Streptophyta</taxon>
        <taxon>Embryophyta</taxon>
        <taxon>Tracheophyta</taxon>
        <taxon>Spermatophyta</taxon>
        <taxon>Magnoliopsida</taxon>
        <taxon>eudicotyledons</taxon>
        <taxon>Gunneridae</taxon>
        <taxon>Pentapetalae</taxon>
        <taxon>asterids</taxon>
        <taxon>campanulids</taxon>
        <taxon>Asterales</taxon>
        <taxon>Asteraceae</taxon>
        <taxon>Cichorioideae</taxon>
        <taxon>Cichorieae</taxon>
        <taxon>Lactucinae</taxon>
        <taxon>Lactuca</taxon>
    </lineage>
</organism>
<accession>A0A9R1WU42</accession>
<keyword evidence="10" id="KW-0418">Kinase</keyword>
<dbReference type="Gene3D" id="3.30.200.20">
    <property type="entry name" value="Phosphorylase Kinase, domain 1"/>
    <property type="match status" value="1"/>
</dbReference>
<dbReference type="PROSITE" id="PS00107">
    <property type="entry name" value="PROTEIN_KINASE_ATP"/>
    <property type="match status" value="1"/>
</dbReference>
<gene>
    <name evidence="23" type="ORF">LSAT_V11C100026750</name>
</gene>
<evidence type="ECO:0000256" key="14">
    <source>
        <dbReference type="ARBA" id="ARBA00023157"/>
    </source>
</evidence>
<dbReference type="GO" id="GO:0004674">
    <property type="term" value="F:protein serine/threonine kinase activity"/>
    <property type="evidence" value="ECO:0007669"/>
    <property type="project" value="UniProtKB-KW"/>
</dbReference>
<keyword evidence="11 19" id="KW-0067">ATP-binding</keyword>
<dbReference type="FunFam" id="3.30.200.20:FF:000059">
    <property type="entry name" value="S-receptor-like serine/threonine-protein kinase"/>
    <property type="match status" value="1"/>
</dbReference>
<dbReference type="PROSITE" id="PS50011">
    <property type="entry name" value="PROTEIN_KINASE_DOM"/>
    <property type="match status" value="1"/>
</dbReference>
<dbReference type="PANTHER" id="PTHR47976:SF15">
    <property type="entry name" value="G-TYPE LECTIN S-RECEPTOR-LIKE SERINE_THREONINE-PROTEIN KINASE RLK1"/>
    <property type="match status" value="1"/>
</dbReference>
<dbReference type="InterPro" id="IPR017441">
    <property type="entry name" value="Protein_kinase_ATP_BS"/>
</dbReference>
<dbReference type="GO" id="GO:0016020">
    <property type="term" value="C:membrane"/>
    <property type="evidence" value="ECO:0007669"/>
    <property type="project" value="UniProtKB-SubCell"/>
</dbReference>
<dbReference type="CDD" id="cd01098">
    <property type="entry name" value="PAN_AP_plant"/>
    <property type="match status" value="1"/>
</dbReference>
<dbReference type="PANTHER" id="PTHR47976">
    <property type="entry name" value="G-TYPE LECTIN S-RECEPTOR-LIKE SERINE/THREONINE-PROTEIN KINASE SD2-5"/>
    <property type="match status" value="1"/>
</dbReference>
<dbReference type="PIRSF" id="PIRSF000641">
    <property type="entry name" value="SRK"/>
    <property type="match status" value="1"/>
</dbReference>
<evidence type="ECO:0000256" key="1">
    <source>
        <dbReference type="ARBA" id="ARBA00004479"/>
    </source>
</evidence>
<evidence type="ECO:0000256" key="10">
    <source>
        <dbReference type="ARBA" id="ARBA00022777"/>
    </source>
</evidence>
<keyword evidence="7" id="KW-0732">Signal</keyword>
<feature type="transmembrane region" description="Helical" evidence="20">
    <location>
        <begin position="561"/>
        <end position="591"/>
    </location>
</feature>
<keyword evidence="8" id="KW-0430">Lectin</keyword>
<dbReference type="InterPro" id="IPR036426">
    <property type="entry name" value="Bulb-type_lectin_dom_sf"/>
</dbReference>
<keyword evidence="12 20" id="KW-1133">Transmembrane helix</keyword>
<dbReference type="EC" id="2.7.11.1" evidence="2"/>
<keyword evidence="4" id="KW-0245">EGF-like domain</keyword>